<dbReference type="PANTHER" id="PTHR30024">
    <property type="entry name" value="ALIPHATIC SULFONATES-BINDING PROTEIN-RELATED"/>
    <property type="match status" value="1"/>
</dbReference>
<accession>A0A4R7BJK9</accession>
<keyword evidence="1" id="KW-0732">Signal</keyword>
<dbReference type="RefSeq" id="WP_166652593.1">
    <property type="nucleotide sequence ID" value="NZ_SNZR01000017.1"/>
</dbReference>
<dbReference type="SUPFAM" id="SSF53850">
    <property type="entry name" value="Periplasmic binding protein-like II"/>
    <property type="match status" value="1"/>
</dbReference>
<proteinExistence type="predicted"/>
<dbReference type="Proteomes" id="UP000295122">
    <property type="component" value="Unassembled WGS sequence"/>
</dbReference>
<evidence type="ECO:0000256" key="1">
    <source>
        <dbReference type="SAM" id="SignalP"/>
    </source>
</evidence>
<evidence type="ECO:0000313" key="3">
    <source>
        <dbReference type="Proteomes" id="UP000295122"/>
    </source>
</evidence>
<dbReference type="AlphaFoldDB" id="A0A4R7BJK9"/>
<gene>
    <name evidence="2" type="ORF">EV668_4482</name>
</gene>
<comment type="caution">
    <text evidence="2">The sequence shown here is derived from an EMBL/GenBank/DDBJ whole genome shotgun (WGS) entry which is preliminary data.</text>
</comment>
<dbReference type="EMBL" id="SNZR01000017">
    <property type="protein sequence ID" value="TDR85361.1"/>
    <property type="molecule type" value="Genomic_DNA"/>
</dbReference>
<sequence length="322" mass="33279">MLNRRSVVAGLSLSAIAAPSLVRGAEPLTLWGPPAAPSLVLAVAVQNGLLRDIAPSASFKSWRSPDEMRAGLASGTMEAVVVPTYAALNLHNRGLGIRLANVLTDGLLYLVAPAGTVRGPADLKGKKVSVSLRNEMPDFIFRRVLAAAKVAPADLTIDYSGSPAEVGQLLVSGQLDAALMSEPACTAVITRAGMAGKPLERAIDTRKAWAAITGRGAIPQAGLAATDKLTARIGADGLAAIQSALAKALDTIRQDPGAAARAVAGTIDMPAPVLERSIPHSSLVVRPASEAKDDLVALFKVLAESDPRIIGGKLPEARFYAL</sequence>
<dbReference type="PIRSF" id="PIRSF027386">
    <property type="entry name" value="UCP027386_ABC_sbc_TM0202"/>
    <property type="match status" value="1"/>
</dbReference>
<keyword evidence="3" id="KW-1185">Reference proteome</keyword>
<dbReference type="InterPro" id="IPR027024">
    <property type="entry name" value="UCP027386_ABC_sbc_TM0202"/>
</dbReference>
<organism evidence="2 3">
    <name type="scientific">Enterovirga rhinocerotis</name>
    <dbReference type="NCBI Taxonomy" id="1339210"/>
    <lineage>
        <taxon>Bacteria</taxon>
        <taxon>Pseudomonadati</taxon>
        <taxon>Pseudomonadota</taxon>
        <taxon>Alphaproteobacteria</taxon>
        <taxon>Hyphomicrobiales</taxon>
        <taxon>Methylobacteriaceae</taxon>
        <taxon>Enterovirga</taxon>
    </lineage>
</organism>
<dbReference type="PANTHER" id="PTHR30024:SF46">
    <property type="entry name" value="ABC TRANSPORTER, SUBSTRATE-BINDING LIPOPROTEIN"/>
    <property type="match status" value="1"/>
</dbReference>
<feature type="signal peptide" evidence="1">
    <location>
        <begin position="1"/>
        <end position="17"/>
    </location>
</feature>
<name>A0A4R7BJK9_9HYPH</name>
<dbReference type="Gene3D" id="3.40.190.10">
    <property type="entry name" value="Periplasmic binding protein-like II"/>
    <property type="match status" value="2"/>
</dbReference>
<protein>
    <submittedName>
        <fullName evidence="2">NitT/TauT family transport system substrate-binding protein</fullName>
    </submittedName>
</protein>
<evidence type="ECO:0000313" key="2">
    <source>
        <dbReference type="EMBL" id="TDR85361.1"/>
    </source>
</evidence>
<reference evidence="2 3" key="1">
    <citation type="submission" date="2019-03" db="EMBL/GenBank/DDBJ databases">
        <title>Genomic Encyclopedia of Type Strains, Phase IV (KMG-IV): sequencing the most valuable type-strain genomes for metagenomic binning, comparative biology and taxonomic classification.</title>
        <authorList>
            <person name="Goeker M."/>
        </authorList>
    </citation>
    <scope>NUCLEOTIDE SEQUENCE [LARGE SCALE GENOMIC DNA]</scope>
    <source>
        <strain evidence="2 3">DSM 25903</strain>
    </source>
</reference>
<feature type="chain" id="PRO_5020717667" evidence="1">
    <location>
        <begin position="18"/>
        <end position="322"/>
    </location>
</feature>